<dbReference type="AlphaFoldDB" id="A0A9X1PVZ7"/>
<dbReference type="InterPro" id="IPR006059">
    <property type="entry name" value="SBP"/>
</dbReference>
<accession>A0A9X1PVZ7</accession>
<dbReference type="InterPro" id="IPR050490">
    <property type="entry name" value="Bact_solute-bd_prot1"/>
</dbReference>
<keyword evidence="2" id="KW-1185">Reference proteome</keyword>
<dbReference type="SUPFAM" id="SSF53850">
    <property type="entry name" value="Periplasmic binding protein-like II"/>
    <property type="match status" value="1"/>
</dbReference>
<name>A0A9X1PVZ7_STRM4</name>
<dbReference type="Gene3D" id="3.40.190.10">
    <property type="entry name" value="Periplasmic binding protein-like II"/>
    <property type="match status" value="1"/>
</dbReference>
<comment type="caution">
    <text evidence="1">The sequence shown here is derived from an EMBL/GenBank/DDBJ whole genome shotgun (WGS) entry which is preliminary data.</text>
</comment>
<gene>
    <name evidence="1" type="ORF">L0P92_04200</name>
</gene>
<dbReference type="Pfam" id="PF01547">
    <property type="entry name" value="SBP_bac_1"/>
    <property type="match status" value="1"/>
</dbReference>
<organism evidence="1 2">
    <name type="scientific">Streptomyces muensis</name>
    <dbReference type="NCBI Taxonomy" id="1077944"/>
    <lineage>
        <taxon>Bacteria</taxon>
        <taxon>Bacillati</taxon>
        <taxon>Actinomycetota</taxon>
        <taxon>Actinomycetes</taxon>
        <taxon>Kitasatosporales</taxon>
        <taxon>Streptomycetaceae</taxon>
        <taxon>Streptomyces</taxon>
    </lineage>
</organism>
<dbReference type="EMBL" id="JAKEIP010000008">
    <property type="protein sequence ID" value="MCF1592773.1"/>
    <property type="molecule type" value="Genomic_DNA"/>
</dbReference>
<reference evidence="1" key="1">
    <citation type="submission" date="2022-01" db="EMBL/GenBank/DDBJ databases">
        <title>Draft Genome Sequences of Seven Type Strains of the Genus Streptomyces.</title>
        <authorList>
            <person name="Aziz S."/>
            <person name="Coretto E."/>
            <person name="Chronakova A."/>
            <person name="Sproer C."/>
            <person name="Huber K."/>
            <person name="Nouioui I."/>
            <person name="Gross H."/>
        </authorList>
    </citation>
    <scope>NUCLEOTIDE SEQUENCE</scope>
    <source>
        <strain evidence="1">DSM 103493</strain>
    </source>
</reference>
<dbReference type="Proteomes" id="UP001139384">
    <property type="component" value="Unassembled WGS sequence"/>
</dbReference>
<dbReference type="PANTHER" id="PTHR43649">
    <property type="entry name" value="ARABINOSE-BINDING PROTEIN-RELATED"/>
    <property type="match status" value="1"/>
</dbReference>
<dbReference type="RefSeq" id="WP_234761101.1">
    <property type="nucleotide sequence ID" value="NZ_JAKEIP010000008.1"/>
</dbReference>
<evidence type="ECO:0000313" key="2">
    <source>
        <dbReference type="Proteomes" id="UP001139384"/>
    </source>
</evidence>
<evidence type="ECO:0000313" key="1">
    <source>
        <dbReference type="EMBL" id="MCF1592773.1"/>
    </source>
</evidence>
<dbReference type="PANTHER" id="PTHR43649:SF12">
    <property type="entry name" value="DIACETYLCHITOBIOSE BINDING PROTEIN DASA"/>
    <property type="match status" value="1"/>
</dbReference>
<proteinExistence type="predicted"/>
<protein>
    <submittedName>
        <fullName evidence="1">Extracellular solute-binding protein</fullName>
    </submittedName>
</protein>
<sequence>MTTVGVRRSRRLGRGGIRRLAPLAAVATAGALLLSACGSDSGSGGTSKSLTFWISTVPGQDAGWKKMVAQYEKETGVKVKLVNIPYDGYTTKLHNAAQANSLPDVAAVPALDPIWSNKLIDLSDIANNKTNKINANFVAKDSSGKVLSIPSDVTASGMFINKSLFEKAGVDYPTSPDKTWTWTDFIEAANKVREKTKAKYSLTFDQSPSRLRAMVYEMGGKYVHADDSGKFSVDAATKKAVNTFVGWNDDKTMPKSVWTSGADPSAMFQSGDVVAYWSGVWQVPAFAESIKKFEWASVPTPAQPVQASDVNSGGMTVGFNNNADAAAAAKKFLSWLYEPDHYQALCEASGFLPVESGLNPKYPFKSEAAQAAFKLYNESIPLYDPISGYFNSAQTNWVLKGKSLTEDPTKTELGKAINGQQSADKALENIVAGYNQQVGG</sequence>